<dbReference type="AlphaFoldDB" id="A0AAD1ZUA3"/>
<dbReference type="GO" id="GO:0031209">
    <property type="term" value="C:SCAR complex"/>
    <property type="evidence" value="ECO:0007669"/>
    <property type="project" value="TreeGrafter"/>
</dbReference>
<protein>
    <submittedName>
        <fullName evidence="2">Uncharacterized protein</fullName>
    </submittedName>
</protein>
<gene>
    <name evidence="2" type="ORF">FPE_LOCUS20785</name>
</gene>
<evidence type="ECO:0000313" key="2">
    <source>
        <dbReference type="EMBL" id="CAI9773355.1"/>
    </source>
</evidence>
<organism evidence="2 3">
    <name type="scientific">Fraxinus pennsylvanica</name>
    <dbReference type="NCBI Taxonomy" id="56036"/>
    <lineage>
        <taxon>Eukaryota</taxon>
        <taxon>Viridiplantae</taxon>
        <taxon>Streptophyta</taxon>
        <taxon>Embryophyta</taxon>
        <taxon>Tracheophyta</taxon>
        <taxon>Spermatophyta</taxon>
        <taxon>Magnoliopsida</taxon>
        <taxon>eudicotyledons</taxon>
        <taxon>Gunneridae</taxon>
        <taxon>Pentapetalae</taxon>
        <taxon>asterids</taxon>
        <taxon>lamiids</taxon>
        <taxon>Lamiales</taxon>
        <taxon>Oleaceae</taxon>
        <taxon>Oleeae</taxon>
        <taxon>Fraxinus</taxon>
    </lineage>
</organism>
<dbReference type="Pfam" id="PF09735">
    <property type="entry name" value="Nckap1"/>
    <property type="match status" value="1"/>
</dbReference>
<accession>A0AAD1ZUA3</accession>
<comment type="similarity">
    <text evidence="1">Belongs to the HEM-1/HEM-2 family.</text>
</comment>
<keyword evidence="3" id="KW-1185">Reference proteome</keyword>
<dbReference type="EMBL" id="OU503047">
    <property type="protein sequence ID" value="CAI9773355.1"/>
    <property type="molecule type" value="Genomic_DNA"/>
</dbReference>
<dbReference type="GO" id="GO:0016477">
    <property type="term" value="P:cell migration"/>
    <property type="evidence" value="ECO:0007669"/>
    <property type="project" value="TreeGrafter"/>
</dbReference>
<proteinExistence type="inferred from homology"/>
<reference evidence="2" key="1">
    <citation type="submission" date="2023-05" db="EMBL/GenBank/DDBJ databases">
        <authorList>
            <person name="Huff M."/>
        </authorList>
    </citation>
    <scope>NUCLEOTIDE SEQUENCE</scope>
</reference>
<name>A0AAD1ZUA3_9LAMI</name>
<dbReference type="GO" id="GO:0000902">
    <property type="term" value="P:cell morphogenesis"/>
    <property type="evidence" value="ECO:0007669"/>
    <property type="project" value="TreeGrafter"/>
</dbReference>
<dbReference type="InterPro" id="IPR019137">
    <property type="entry name" value="Nck-associated_protein-1"/>
</dbReference>
<evidence type="ECO:0000313" key="3">
    <source>
        <dbReference type="Proteomes" id="UP000834106"/>
    </source>
</evidence>
<dbReference type="PANTHER" id="PTHR12093:SF10">
    <property type="entry name" value="MEMBRANE-ASSOCIATED PROTEIN HEM"/>
    <property type="match status" value="1"/>
</dbReference>
<evidence type="ECO:0000256" key="1">
    <source>
        <dbReference type="ARBA" id="ARBA00037947"/>
    </source>
</evidence>
<sequence length="211" mass="23573">MGNPKDPIAGVENIVPSSEYRQPKIHHVTNSSPILDVKSITLALKCPSCKEPFNVRANLTAVTETTATAEMRFNAAGANFPVHENRKLKFDNKTRNKGQLKVVAAAACRNYTPPKSAGKRRHAYDLILKVRENVDTHMTLTLILRMIPLVQRNPRSHLVAKLIFLDQLCELSPYLPRSLLESHVPYAILRSVYSQYYLNSSTPLALLSSSP</sequence>
<dbReference type="Proteomes" id="UP000834106">
    <property type="component" value="Chromosome 12"/>
</dbReference>
<dbReference type="GO" id="GO:0030031">
    <property type="term" value="P:cell projection assembly"/>
    <property type="evidence" value="ECO:0007669"/>
    <property type="project" value="TreeGrafter"/>
</dbReference>
<dbReference type="GO" id="GO:0030866">
    <property type="term" value="P:cortical actin cytoskeleton organization"/>
    <property type="evidence" value="ECO:0007669"/>
    <property type="project" value="TreeGrafter"/>
</dbReference>
<dbReference type="PANTHER" id="PTHR12093">
    <property type="entry name" value="NCK-ASSOCIATED PROTEIN 1"/>
    <property type="match status" value="1"/>
</dbReference>